<keyword evidence="10" id="KW-0234">DNA repair</keyword>
<evidence type="ECO:0000256" key="4">
    <source>
        <dbReference type="ARBA" id="ARBA00022454"/>
    </source>
</evidence>
<evidence type="ECO:0000256" key="3">
    <source>
        <dbReference type="ARBA" id="ARBA00006793"/>
    </source>
</evidence>
<comment type="subcellular location">
    <subcellularLocation>
        <location evidence="2">Chromosome</location>
    </subcellularLocation>
    <subcellularLocation>
        <location evidence="1">Nucleus</location>
    </subcellularLocation>
</comment>
<evidence type="ECO:0000256" key="2">
    <source>
        <dbReference type="ARBA" id="ARBA00004286"/>
    </source>
</evidence>
<comment type="caution">
    <text evidence="14">The sequence shown here is derived from an EMBL/GenBank/DDBJ whole genome shotgun (WGS) entry which is preliminary data.</text>
</comment>
<feature type="domain" description="RecF/RecN/SMC N-terminal" evidence="13">
    <location>
        <begin position="16"/>
        <end position="1041"/>
    </location>
</feature>
<keyword evidence="9" id="KW-0233">DNA recombination</keyword>
<evidence type="ECO:0000256" key="11">
    <source>
        <dbReference type="ARBA" id="ARBA00023242"/>
    </source>
</evidence>
<feature type="coiled-coil region" evidence="12">
    <location>
        <begin position="336"/>
        <end position="442"/>
    </location>
</feature>
<accession>A0A1D1V3K9</accession>
<dbReference type="GO" id="GO:0030915">
    <property type="term" value="C:Smc5-Smc6 complex"/>
    <property type="evidence" value="ECO:0007669"/>
    <property type="project" value="TreeGrafter"/>
</dbReference>
<evidence type="ECO:0000256" key="7">
    <source>
        <dbReference type="ARBA" id="ARBA00022840"/>
    </source>
</evidence>
<dbReference type="Pfam" id="PF02463">
    <property type="entry name" value="SMC_N"/>
    <property type="match status" value="1"/>
</dbReference>
<protein>
    <recommendedName>
        <fullName evidence="13">RecF/RecN/SMC N-terminal domain-containing protein</fullName>
    </recommendedName>
</protein>
<dbReference type="AlphaFoldDB" id="A0A1D1V3K9"/>
<dbReference type="STRING" id="947166.A0A1D1V3K9"/>
<dbReference type="Gene3D" id="1.10.287.1490">
    <property type="match status" value="1"/>
</dbReference>
<keyword evidence="15" id="KW-1185">Reference proteome</keyword>
<dbReference type="InterPro" id="IPR027417">
    <property type="entry name" value="P-loop_NTPase"/>
</dbReference>
<evidence type="ECO:0000256" key="6">
    <source>
        <dbReference type="ARBA" id="ARBA00022763"/>
    </source>
</evidence>
<dbReference type="GO" id="GO:0005524">
    <property type="term" value="F:ATP binding"/>
    <property type="evidence" value="ECO:0007669"/>
    <property type="project" value="UniProtKB-KW"/>
</dbReference>
<reference evidence="14 15" key="1">
    <citation type="journal article" date="2016" name="Nat. Commun.">
        <title>Extremotolerant tardigrade genome and improved radiotolerance of human cultured cells by tardigrade-unique protein.</title>
        <authorList>
            <person name="Hashimoto T."/>
            <person name="Horikawa D.D."/>
            <person name="Saito Y."/>
            <person name="Kuwahara H."/>
            <person name="Kozuka-Hata H."/>
            <person name="Shin-I T."/>
            <person name="Minakuchi Y."/>
            <person name="Ohishi K."/>
            <person name="Motoyama A."/>
            <person name="Aizu T."/>
            <person name="Enomoto A."/>
            <person name="Kondo K."/>
            <person name="Tanaka S."/>
            <person name="Hara Y."/>
            <person name="Koshikawa S."/>
            <person name="Sagara H."/>
            <person name="Miura T."/>
            <person name="Yokobori S."/>
            <person name="Miyagawa K."/>
            <person name="Suzuki Y."/>
            <person name="Kubo T."/>
            <person name="Oyama M."/>
            <person name="Kohara Y."/>
            <person name="Fujiyama A."/>
            <person name="Arakawa K."/>
            <person name="Katayama T."/>
            <person name="Toyoda A."/>
            <person name="Kunieda T."/>
        </authorList>
    </citation>
    <scope>NUCLEOTIDE SEQUENCE [LARGE SCALE GENOMIC DNA]</scope>
    <source>
        <strain evidence="14 15">YOKOZUNA-1</strain>
    </source>
</reference>
<feature type="coiled-coil region" evidence="12">
    <location>
        <begin position="838"/>
        <end position="908"/>
    </location>
</feature>
<evidence type="ECO:0000313" key="14">
    <source>
        <dbReference type="EMBL" id="GAU96359.1"/>
    </source>
</evidence>
<evidence type="ECO:0000256" key="5">
    <source>
        <dbReference type="ARBA" id="ARBA00022741"/>
    </source>
</evidence>
<sequence>MPAAPPSRLQLRAGSIKRVKLINFMCHSELAVDFRTQVSFVTGHNGSGKSAILAAIVAGLGARANVTSRGGKLSDLIKHGEKSATVTIYLHNEGMYPAPFKPEAYGDTIEIERVFHLDKSATYIIRSAKGKVISKKRKELDEILDHFQIQVENPVFLMNQDTCRSFLNSKTGKELYGFFYKAPLLDNLEETVATTRQKVEEGRAVVAQKVEEARPLEESIAMWKKKQDQCIRPESVEADIANAELKLRLKDYHILLRKAQDTEEALKQAEADVQQHKAQAAHDEARIPKLLERLQSMREEKEKITPEMAESQQALDSSKPKMAELRKATIMAQQALNAARDALKAEQRSLAGYERNLEEARNQQDLRDFDNHKIELENQIQQTRMDIEESRTNRNAFEAEKKQLERQFEENRAAVSAFNNSYEAIKRGIQELDRDINKYKDSGDSSNTVNRLGDLAVRQRAVIDGLVQRKALEGRIMGPCAALLNLTEEMYAKAVEKAIGQFLLTYVLEDERDRQVITNAFHSQRVPAPALDCTTGSGGKFAETEMNFNDACTAPHPSVGELLTFKHPHVRNVLVDALDLHRIIVMPTPDSARKHYREDAGFPNCKHILDIQGNHHSKDSDGYQFIPNNRTNAVSILSADFASQISKLKNERDAKVAVMKTKEAEKAELTIKGNQLKDSIKRKNADIRKLQDEETKLQTRLTSFENELQTTRCAQPTDIQALVEEVDELKLKISRATEEVATLEAAFQKAKAKEAKAETNYNKMKEQAREELTRQEDLTSAIVQLEVKIAEKESEVRNAERTTTALENAVRQRQGEWTEATEECEKMKAQLLEEGVQERRLRVKVKESQEQLETMIDKMKASLRNLERDYENSWERCRDKLAELTKQKEEVEGQLIQAQEAVELMDKNAIIREHNFLTSRAKASEILQKCFEHLMQESASRYEGQIELDHDNKTLKFNVKAKAGSGGESGTGAGSSVKSLSGGERSYTMVCFLVALWQLIEIPFRVLDEFDVFMDMINRDTAMTRLIHSAVESQRQFIFLTPLSFSQEVLDDFKNNELVAIVRMPEARVMDDAAAQR</sequence>
<keyword evidence="8 12" id="KW-0175">Coiled coil</keyword>
<dbReference type="Gene3D" id="3.40.50.300">
    <property type="entry name" value="P-loop containing nucleotide triphosphate hydrolases"/>
    <property type="match status" value="2"/>
</dbReference>
<keyword evidence="11" id="KW-0539">Nucleus</keyword>
<evidence type="ECO:0000256" key="1">
    <source>
        <dbReference type="ARBA" id="ARBA00004123"/>
    </source>
</evidence>
<proteinExistence type="inferred from homology"/>
<evidence type="ECO:0000256" key="12">
    <source>
        <dbReference type="SAM" id="Coils"/>
    </source>
</evidence>
<keyword evidence="5" id="KW-0547">Nucleotide-binding</keyword>
<dbReference type="SUPFAM" id="SSF52540">
    <property type="entry name" value="P-loop containing nucleoside triphosphate hydrolases"/>
    <property type="match status" value="2"/>
</dbReference>
<dbReference type="GO" id="GO:0000724">
    <property type="term" value="P:double-strand break repair via homologous recombination"/>
    <property type="evidence" value="ECO:0007669"/>
    <property type="project" value="TreeGrafter"/>
</dbReference>
<dbReference type="GO" id="GO:0005634">
    <property type="term" value="C:nucleus"/>
    <property type="evidence" value="ECO:0007669"/>
    <property type="project" value="UniProtKB-SubCell"/>
</dbReference>
<comment type="similarity">
    <text evidence="3">Belongs to the SMC family. SMC6 subfamily.</text>
</comment>
<dbReference type="OrthoDB" id="10072614at2759"/>
<dbReference type="PANTHER" id="PTHR19306:SF6">
    <property type="entry name" value="STRUCTURAL MAINTENANCE OF CHROMOSOMES PROTEIN 6"/>
    <property type="match status" value="1"/>
</dbReference>
<evidence type="ECO:0000313" key="15">
    <source>
        <dbReference type="Proteomes" id="UP000186922"/>
    </source>
</evidence>
<keyword evidence="4" id="KW-0158">Chromosome</keyword>
<evidence type="ECO:0000256" key="8">
    <source>
        <dbReference type="ARBA" id="ARBA00023054"/>
    </source>
</evidence>
<keyword evidence="7" id="KW-0067">ATP-binding</keyword>
<name>A0A1D1V3K9_RAMVA</name>
<keyword evidence="6" id="KW-0227">DNA damage</keyword>
<evidence type="ECO:0000256" key="10">
    <source>
        <dbReference type="ARBA" id="ARBA00023204"/>
    </source>
</evidence>
<dbReference type="GO" id="GO:0003684">
    <property type="term" value="F:damaged DNA binding"/>
    <property type="evidence" value="ECO:0007669"/>
    <property type="project" value="TreeGrafter"/>
</dbReference>
<evidence type="ECO:0000256" key="9">
    <source>
        <dbReference type="ARBA" id="ARBA00023172"/>
    </source>
</evidence>
<dbReference type="GO" id="GO:0035861">
    <property type="term" value="C:site of double-strand break"/>
    <property type="evidence" value="ECO:0007669"/>
    <property type="project" value="TreeGrafter"/>
</dbReference>
<dbReference type="Proteomes" id="UP000186922">
    <property type="component" value="Unassembled WGS sequence"/>
</dbReference>
<dbReference type="InterPro" id="IPR003395">
    <property type="entry name" value="RecF/RecN/SMC_N"/>
</dbReference>
<dbReference type="PANTHER" id="PTHR19306">
    <property type="entry name" value="STRUCTURAL MAINTENANCE OF CHROMOSOMES 5,6 SMC5, SMC6"/>
    <property type="match status" value="1"/>
</dbReference>
<feature type="coiled-coil region" evidence="12">
    <location>
        <begin position="673"/>
        <end position="809"/>
    </location>
</feature>
<dbReference type="EMBL" id="BDGG01000003">
    <property type="protein sequence ID" value="GAU96359.1"/>
    <property type="molecule type" value="Genomic_DNA"/>
</dbReference>
<evidence type="ECO:0000259" key="13">
    <source>
        <dbReference type="Pfam" id="PF02463"/>
    </source>
</evidence>
<organism evidence="14 15">
    <name type="scientific">Ramazzottius varieornatus</name>
    <name type="common">Water bear</name>
    <name type="synonym">Tardigrade</name>
    <dbReference type="NCBI Taxonomy" id="947166"/>
    <lineage>
        <taxon>Eukaryota</taxon>
        <taxon>Metazoa</taxon>
        <taxon>Ecdysozoa</taxon>
        <taxon>Tardigrada</taxon>
        <taxon>Eutardigrada</taxon>
        <taxon>Parachela</taxon>
        <taxon>Hypsibioidea</taxon>
        <taxon>Ramazzottiidae</taxon>
        <taxon>Ramazzottius</taxon>
    </lineage>
</organism>
<gene>
    <name evidence="14" type="primary">RvY_07817-1</name>
    <name evidence="14" type="synonym">RvY_07817.1</name>
    <name evidence="14" type="ORF">RvY_07817</name>
</gene>
<feature type="coiled-coil region" evidence="12">
    <location>
        <begin position="242"/>
        <end position="286"/>
    </location>
</feature>
<dbReference type="GO" id="GO:0003697">
    <property type="term" value="F:single-stranded DNA binding"/>
    <property type="evidence" value="ECO:0007669"/>
    <property type="project" value="TreeGrafter"/>
</dbReference>